<keyword evidence="1" id="KW-1133">Transmembrane helix</keyword>
<dbReference type="Proteomes" id="UP000807469">
    <property type="component" value="Unassembled WGS sequence"/>
</dbReference>
<keyword evidence="1" id="KW-0812">Transmembrane</keyword>
<gene>
    <name evidence="2" type="ORF">BDN70DRAFT_47746</name>
</gene>
<sequence>MVHGRLMMCSPRATASGLLLFSWILPSDVSVGYRRCYAVELTTPGLMFIAWAVLSGVLELNDVGQMRYCWIFIITLFRFLPVLRAPSK</sequence>
<dbReference type="EMBL" id="MU156194">
    <property type="protein sequence ID" value="KAF9470176.1"/>
    <property type="molecule type" value="Genomic_DNA"/>
</dbReference>
<proteinExistence type="predicted"/>
<feature type="transmembrane region" description="Helical" evidence="1">
    <location>
        <begin position="42"/>
        <end position="61"/>
    </location>
</feature>
<organism evidence="2 3">
    <name type="scientific">Pholiota conissans</name>
    <dbReference type="NCBI Taxonomy" id="109636"/>
    <lineage>
        <taxon>Eukaryota</taxon>
        <taxon>Fungi</taxon>
        <taxon>Dikarya</taxon>
        <taxon>Basidiomycota</taxon>
        <taxon>Agaricomycotina</taxon>
        <taxon>Agaricomycetes</taxon>
        <taxon>Agaricomycetidae</taxon>
        <taxon>Agaricales</taxon>
        <taxon>Agaricineae</taxon>
        <taxon>Strophariaceae</taxon>
        <taxon>Pholiota</taxon>
    </lineage>
</organism>
<keyword evidence="1" id="KW-0472">Membrane</keyword>
<evidence type="ECO:0000313" key="2">
    <source>
        <dbReference type="EMBL" id="KAF9470176.1"/>
    </source>
</evidence>
<evidence type="ECO:0000256" key="1">
    <source>
        <dbReference type="SAM" id="Phobius"/>
    </source>
</evidence>
<feature type="transmembrane region" description="Helical" evidence="1">
    <location>
        <begin position="68"/>
        <end position="85"/>
    </location>
</feature>
<accession>A0A9P5YLT5</accession>
<comment type="caution">
    <text evidence="2">The sequence shown here is derived from an EMBL/GenBank/DDBJ whole genome shotgun (WGS) entry which is preliminary data.</text>
</comment>
<evidence type="ECO:0000313" key="3">
    <source>
        <dbReference type="Proteomes" id="UP000807469"/>
    </source>
</evidence>
<keyword evidence="3" id="KW-1185">Reference proteome</keyword>
<dbReference type="AlphaFoldDB" id="A0A9P5YLT5"/>
<reference evidence="2" key="1">
    <citation type="submission" date="2020-11" db="EMBL/GenBank/DDBJ databases">
        <authorList>
            <consortium name="DOE Joint Genome Institute"/>
            <person name="Ahrendt S."/>
            <person name="Riley R."/>
            <person name="Andreopoulos W."/>
            <person name="Labutti K."/>
            <person name="Pangilinan J."/>
            <person name="Ruiz-Duenas F.J."/>
            <person name="Barrasa J.M."/>
            <person name="Sanchez-Garcia M."/>
            <person name="Camarero S."/>
            <person name="Miyauchi S."/>
            <person name="Serrano A."/>
            <person name="Linde D."/>
            <person name="Babiker R."/>
            <person name="Drula E."/>
            <person name="Ayuso-Fernandez I."/>
            <person name="Pacheco R."/>
            <person name="Padilla G."/>
            <person name="Ferreira P."/>
            <person name="Barriuso J."/>
            <person name="Kellner H."/>
            <person name="Castanera R."/>
            <person name="Alfaro M."/>
            <person name="Ramirez L."/>
            <person name="Pisabarro A.G."/>
            <person name="Kuo A."/>
            <person name="Tritt A."/>
            <person name="Lipzen A."/>
            <person name="He G."/>
            <person name="Yan M."/>
            <person name="Ng V."/>
            <person name="Cullen D."/>
            <person name="Martin F."/>
            <person name="Rosso M.-N."/>
            <person name="Henrissat B."/>
            <person name="Hibbett D."/>
            <person name="Martinez A.T."/>
            <person name="Grigoriev I.V."/>
        </authorList>
    </citation>
    <scope>NUCLEOTIDE SEQUENCE</scope>
    <source>
        <strain evidence="2">CIRM-BRFM 674</strain>
    </source>
</reference>
<protein>
    <submittedName>
        <fullName evidence="2">Uncharacterized protein</fullName>
    </submittedName>
</protein>
<name>A0A9P5YLT5_9AGAR</name>